<dbReference type="InterPro" id="IPR012902">
    <property type="entry name" value="N_methyl_site"/>
</dbReference>
<dbReference type="EMBL" id="CP034433">
    <property type="protein sequence ID" value="AZN35476.1"/>
    <property type="molecule type" value="Genomic_DNA"/>
</dbReference>
<dbReference type="OrthoDB" id="9790526at2"/>
<keyword evidence="2" id="KW-0812">Transmembrane</keyword>
<keyword evidence="2" id="KW-1133">Transmembrane helix</keyword>
<dbReference type="KEGG" id="iod:EJO50_02625"/>
<accession>A0A3S8ZPS7</accession>
<proteinExistence type="predicted"/>
<reference evidence="3 4" key="1">
    <citation type="submission" date="2018-12" db="EMBL/GenBank/DDBJ databases">
        <title>Complete genome sequence of Iodobacter sp. H11R3.</title>
        <authorList>
            <person name="Bae J.-W."/>
        </authorList>
    </citation>
    <scope>NUCLEOTIDE SEQUENCE [LARGE SCALE GENOMIC DNA]</scope>
    <source>
        <strain evidence="3 4">H11R3</strain>
    </source>
</reference>
<dbReference type="PRINTS" id="PR00813">
    <property type="entry name" value="BCTERIALGSPG"/>
</dbReference>
<dbReference type="GO" id="GO:0015627">
    <property type="term" value="C:type II protein secretion system complex"/>
    <property type="evidence" value="ECO:0007669"/>
    <property type="project" value="InterPro"/>
</dbReference>
<evidence type="ECO:0000256" key="2">
    <source>
        <dbReference type="SAM" id="Phobius"/>
    </source>
</evidence>
<gene>
    <name evidence="3" type="ORF">EJO50_02625</name>
</gene>
<dbReference type="InterPro" id="IPR045584">
    <property type="entry name" value="Pilin-like"/>
</dbReference>
<evidence type="ECO:0000256" key="1">
    <source>
        <dbReference type="ARBA" id="ARBA00022481"/>
    </source>
</evidence>
<keyword evidence="4" id="KW-1185">Reference proteome</keyword>
<keyword evidence="1" id="KW-0488">Methylation</keyword>
<keyword evidence="2" id="KW-0472">Membrane</keyword>
<dbReference type="AlphaFoldDB" id="A0A3S8ZPS7"/>
<evidence type="ECO:0000313" key="3">
    <source>
        <dbReference type="EMBL" id="AZN35476.1"/>
    </source>
</evidence>
<dbReference type="RefSeq" id="WP_125971444.1">
    <property type="nucleotide sequence ID" value="NZ_CP034433.1"/>
</dbReference>
<dbReference type="Proteomes" id="UP000282438">
    <property type="component" value="Chromosome"/>
</dbReference>
<protein>
    <submittedName>
        <fullName evidence="3">Type II secretion system protein</fullName>
    </submittedName>
</protein>
<name>A0A3S8ZPS7_9NEIS</name>
<dbReference type="Pfam" id="PF07963">
    <property type="entry name" value="N_methyl"/>
    <property type="match status" value="1"/>
</dbReference>
<dbReference type="GO" id="GO:0015628">
    <property type="term" value="P:protein secretion by the type II secretion system"/>
    <property type="evidence" value="ECO:0007669"/>
    <property type="project" value="InterPro"/>
</dbReference>
<feature type="transmembrane region" description="Helical" evidence="2">
    <location>
        <begin position="20"/>
        <end position="41"/>
    </location>
</feature>
<dbReference type="InterPro" id="IPR000983">
    <property type="entry name" value="Bac_GSPG_pilin"/>
</dbReference>
<evidence type="ECO:0000313" key="4">
    <source>
        <dbReference type="Proteomes" id="UP000282438"/>
    </source>
</evidence>
<dbReference type="Gene3D" id="3.30.700.10">
    <property type="entry name" value="Glycoprotein, Type 4 Pilin"/>
    <property type="match status" value="1"/>
</dbReference>
<sequence length="164" mass="18528">MMRKSWELGRLQGFTFVELMVTLAIMAVLVTVAVPMVQIGLQRQKERDLRAGLIEIREAIDAYKRAADQGRIAVQVGESGYPQNLNQLVEGVVDQRSPNRQKLFFLRRIPADPMVERARSHPAETWGLRSYISPADAPAEGEDVFDVYSRSGKLGLNGVPYREW</sequence>
<dbReference type="NCBIfam" id="TIGR02532">
    <property type="entry name" value="IV_pilin_GFxxxE"/>
    <property type="match status" value="1"/>
</dbReference>
<dbReference type="SUPFAM" id="SSF54523">
    <property type="entry name" value="Pili subunits"/>
    <property type="match status" value="1"/>
</dbReference>
<organism evidence="3 4">
    <name type="scientific">Iodobacter ciconiae</name>
    <dbReference type="NCBI Taxonomy" id="2496266"/>
    <lineage>
        <taxon>Bacteria</taxon>
        <taxon>Pseudomonadati</taxon>
        <taxon>Pseudomonadota</taxon>
        <taxon>Betaproteobacteria</taxon>
        <taxon>Neisseriales</taxon>
        <taxon>Chitinibacteraceae</taxon>
        <taxon>Iodobacter</taxon>
    </lineage>
</organism>